<dbReference type="EMBL" id="VFQX01000072">
    <property type="protein sequence ID" value="KAF0972049.1"/>
    <property type="molecule type" value="Genomic_DNA"/>
</dbReference>
<dbReference type="CDD" id="cd14499">
    <property type="entry name" value="CDC14_C"/>
    <property type="match status" value="1"/>
</dbReference>
<dbReference type="InterPro" id="IPR029021">
    <property type="entry name" value="Prot-tyrosine_phosphatase-like"/>
</dbReference>
<feature type="compositionally biased region" description="Polar residues" evidence="5">
    <location>
        <begin position="7"/>
        <end position="16"/>
    </location>
</feature>
<dbReference type="Gene3D" id="3.90.190.10">
    <property type="entry name" value="Protein tyrosine phosphatase superfamily"/>
    <property type="match status" value="2"/>
</dbReference>
<dbReference type="RefSeq" id="XP_044556764.1">
    <property type="nucleotide sequence ID" value="XM_044713736.1"/>
</dbReference>
<evidence type="ECO:0000313" key="9">
    <source>
        <dbReference type="Proteomes" id="UP000444721"/>
    </source>
</evidence>
<dbReference type="InterPro" id="IPR003595">
    <property type="entry name" value="Tyr_Pase_cat"/>
</dbReference>
<dbReference type="VEuPathDB" id="AmoebaDB:FDP41_009745"/>
<evidence type="ECO:0000313" key="8">
    <source>
        <dbReference type="EMBL" id="KAF0972049.1"/>
    </source>
</evidence>
<evidence type="ECO:0000259" key="6">
    <source>
        <dbReference type="PROSITE" id="PS50054"/>
    </source>
</evidence>
<dbReference type="InterPro" id="IPR000387">
    <property type="entry name" value="Tyr_Pase_dom"/>
</dbReference>
<dbReference type="SMART" id="SM00404">
    <property type="entry name" value="PTPc_motif"/>
    <property type="match status" value="1"/>
</dbReference>
<dbReference type="PROSITE" id="PS00383">
    <property type="entry name" value="TYR_PHOSPHATASE_1"/>
    <property type="match status" value="1"/>
</dbReference>
<dbReference type="EC" id="3.1.3.48" evidence="2"/>
<dbReference type="Pfam" id="PF14671">
    <property type="entry name" value="DSPn"/>
    <property type="match status" value="1"/>
</dbReference>
<reference evidence="8 9" key="1">
    <citation type="journal article" date="2019" name="Sci. Rep.">
        <title>Nanopore sequencing improves the draft genome of the human pathogenic amoeba Naegleria fowleri.</title>
        <authorList>
            <person name="Liechti N."/>
            <person name="Schurch N."/>
            <person name="Bruggmann R."/>
            <person name="Wittwer M."/>
        </authorList>
    </citation>
    <scope>NUCLEOTIDE SEQUENCE [LARGE SCALE GENOMIC DNA]</scope>
    <source>
        <strain evidence="8 9">ATCC 30894</strain>
    </source>
</reference>
<dbReference type="SUPFAM" id="SSF52799">
    <property type="entry name" value="(Phosphotyrosine protein) phosphatases II"/>
    <property type="match status" value="2"/>
</dbReference>
<keyword evidence="9" id="KW-1185">Reference proteome</keyword>
<dbReference type="VEuPathDB" id="AmoebaDB:NfTy_087790"/>
<dbReference type="GeneID" id="68116960"/>
<feature type="region of interest" description="Disordered" evidence="5">
    <location>
        <begin position="416"/>
        <end position="511"/>
    </location>
</feature>
<keyword evidence="3" id="KW-0378">Hydrolase</keyword>
<feature type="region of interest" description="Disordered" evidence="5">
    <location>
        <begin position="1"/>
        <end position="20"/>
    </location>
</feature>
<feature type="domain" description="Tyrosine specific protein phosphatases" evidence="7">
    <location>
        <begin position="272"/>
        <end position="336"/>
    </location>
</feature>
<dbReference type="InterPro" id="IPR020422">
    <property type="entry name" value="TYR_PHOSPHATASE_DUAL_dom"/>
</dbReference>
<dbReference type="PANTHER" id="PTHR23339">
    <property type="entry name" value="TYROSINE SPECIFIC PROTEIN PHOSPHATASE AND DUAL SPECIFICITY PROTEIN PHOSPHATASE"/>
    <property type="match status" value="1"/>
</dbReference>
<dbReference type="Pfam" id="PF22785">
    <property type="entry name" value="Tc-R-P"/>
    <property type="match status" value="1"/>
</dbReference>
<dbReference type="SMART" id="SM00195">
    <property type="entry name" value="DSPc"/>
    <property type="match status" value="1"/>
</dbReference>
<evidence type="ECO:0000259" key="7">
    <source>
        <dbReference type="PROSITE" id="PS50056"/>
    </source>
</evidence>
<feature type="domain" description="Tyrosine-protein phosphatase" evidence="6">
    <location>
        <begin position="193"/>
        <end position="350"/>
    </location>
</feature>
<evidence type="ECO:0000256" key="4">
    <source>
        <dbReference type="ARBA" id="ARBA00022912"/>
    </source>
</evidence>
<dbReference type="InterPro" id="IPR044506">
    <property type="entry name" value="CDC14_C"/>
</dbReference>
<dbReference type="SMR" id="A0A6A5BG91"/>
<feature type="compositionally biased region" description="Pro residues" evidence="5">
    <location>
        <begin position="452"/>
        <end position="461"/>
    </location>
</feature>
<dbReference type="FunFam" id="3.90.190.10:FF:000006">
    <property type="entry name" value="Dual specificity protein phosphatase CDC14B"/>
    <property type="match status" value="1"/>
</dbReference>
<gene>
    <name evidence="8" type="ORF">FDP41_009745</name>
</gene>
<proteinExistence type="inferred from homology"/>
<dbReference type="Proteomes" id="UP000444721">
    <property type="component" value="Unassembled WGS sequence"/>
</dbReference>
<dbReference type="CDD" id="cd17657">
    <property type="entry name" value="CDC14_N"/>
    <property type="match status" value="1"/>
</dbReference>
<evidence type="ECO:0000256" key="5">
    <source>
        <dbReference type="SAM" id="MobiDB-lite"/>
    </source>
</evidence>
<organism evidence="8 9">
    <name type="scientific">Naegleria fowleri</name>
    <name type="common">Brain eating amoeba</name>
    <dbReference type="NCBI Taxonomy" id="5763"/>
    <lineage>
        <taxon>Eukaryota</taxon>
        <taxon>Discoba</taxon>
        <taxon>Heterolobosea</taxon>
        <taxon>Tetramitia</taxon>
        <taxon>Eutetramitia</taxon>
        <taxon>Vahlkampfiidae</taxon>
        <taxon>Naegleria</taxon>
    </lineage>
</organism>
<name>A0A6A5BG91_NAEFO</name>
<dbReference type="OrthoDB" id="266663at2759"/>
<keyword evidence="4" id="KW-0904">Protein phosphatase</keyword>
<evidence type="ECO:0000256" key="1">
    <source>
        <dbReference type="ARBA" id="ARBA00007315"/>
    </source>
</evidence>
<protein>
    <recommendedName>
        <fullName evidence="2">protein-tyrosine-phosphatase</fullName>
        <ecNumber evidence="2">3.1.3.48</ecNumber>
    </recommendedName>
</protein>
<dbReference type="AlphaFoldDB" id="A0A6A5BG91"/>
<evidence type="ECO:0000256" key="3">
    <source>
        <dbReference type="ARBA" id="ARBA00022801"/>
    </source>
</evidence>
<dbReference type="VEuPathDB" id="AmoebaDB:NF0004530"/>
<sequence>MRVHSSPIRSGNSNHGTQHHQGELKDAICLEEERLFWISLRRMPLSFENPSSIFVFLDDQYIYEPFCHDFGPVNIGYTIKLCRHVDHLLKTTAKKIYLVTSFDSQKRANGAFLAVAYMLITHQKSPEEACRPFNAVYPPIITFRDASQSLSTFNLTLLDCCKGLAKALSLNFLNYECFDTEEYLKLEKVENGDINWVVPGKFIAFSSPSNRRITSDGFVHLTPDDYIVPFKQWKVTAVIRLNRPLYDRKRFVSAGINHYDLYFPDGSTPSEEIVKNFLKICEEEGVVAVHCKAGLGRTGTMIALYMMKHYRFTATEAIAWLRICRPGMVIGVQQHYLQEKQNKMWNEGEQFPKAISTLHTLQETLYPLKTVSLNVAFEKTRSERFLEHHSAKPQLPQKPKTAYTLPIEQIRKAQNDERALKSSRSHPPETSEPSPLTPKRLQLSQSKASSTPPTPKEPATPPSKRTENESLLDSVKDSPIAPINIRYEKRSKDSKSNTRLSPSSRSTTVKPMTTKGIGRILQSQSLREKVQRSLTPPKNFFKTYNHLANNNVTSSLNLSGDSASALQIPLKKTHHIEAFNHKFERNPRDNFLLVSSHDVERGTNKYL</sequence>
<dbReference type="InterPro" id="IPR016130">
    <property type="entry name" value="Tyr_Pase_AS"/>
</dbReference>
<dbReference type="PROSITE" id="PS50054">
    <property type="entry name" value="TYR_PHOSPHATASE_DUAL"/>
    <property type="match status" value="1"/>
</dbReference>
<dbReference type="GO" id="GO:0004725">
    <property type="term" value="F:protein tyrosine phosphatase activity"/>
    <property type="evidence" value="ECO:0007669"/>
    <property type="project" value="UniProtKB-EC"/>
</dbReference>
<evidence type="ECO:0000256" key="2">
    <source>
        <dbReference type="ARBA" id="ARBA00013064"/>
    </source>
</evidence>
<dbReference type="InterPro" id="IPR050561">
    <property type="entry name" value="PTP"/>
</dbReference>
<comment type="similarity">
    <text evidence="1">Belongs to the protein-tyrosine phosphatase family. Non-receptor class CDC14 subfamily.</text>
</comment>
<dbReference type="PROSITE" id="PS50056">
    <property type="entry name" value="TYR_PHOSPHATASE_2"/>
    <property type="match status" value="1"/>
</dbReference>
<feature type="compositionally biased region" description="Polar residues" evidence="5">
    <location>
        <begin position="497"/>
        <end position="511"/>
    </location>
</feature>
<comment type="caution">
    <text evidence="8">The sequence shown here is derived from an EMBL/GenBank/DDBJ whole genome shotgun (WGS) entry which is preliminary data.</text>
</comment>
<accession>A0A6A5BG91</accession>
<feature type="compositionally biased region" description="Basic and acidic residues" evidence="5">
    <location>
        <begin position="486"/>
        <end position="496"/>
    </location>
</feature>
<dbReference type="InterPro" id="IPR029260">
    <property type="entry name" value="DSPn"/>
</dbReference>